<protein>
    <recommendedName>
        <fullName evidence="4">non-specific protein-tyrosine kinase</fullName>
        <ecNumber evidence="4">2.7.10.2</ecNumber>
    </recommendedName>
</protein>
<evidence type="ECO:0000256" key="15">
    <source>
        <dbReference type="ARBA" id="ARBA00051245"/>
    </source>
</evidence>
<feature type="domain" description="Polysaccharide chain length determinant N-terminal" evidence="17">
    <location>
        <begin position="10"/>
        <end position="102"/>
    </location>
</feature>
<gene>
    <name evidence="20" type="ORF">NITLEN_50228</name>
</gene>
<evidence type="ECO:0000256" key="13">
    <source>
        <dbReference type="ARBA" id="ARBA00023136"/>
    </source>
</evidence>
<evidence type="ECO:0000256" key="11">
    <source>
        <dbReference type="ARBA" id="ARBA00022840"/>
    </source>
</evidence>
<keyword evidence="8 16" id="KW-0812">Transmembrane</keyword>
<keyword evidence="21" id="KW-1185">Reference proteome</keyword>
<proteinExistence type="inferred from homology"/>
<evidence type="ECO:0000259" key="18">
    <source>
        <dbReference type="Pfam" id="PF13614"/>
    </source>
</evidence>
<sequence length="768" mass="85725">MFTGLSTPEEYFRAIKNHKWLIVIPIVVCVCVAALVCYWLPKSYRSSTLLYFQEQKVRGVKGVDAPESGGDTQRPDVAMGTRIDALREVLYKRELLTQVAEEFHLYGYDKNNAAPALDNSVASRLRSLVTIEPQVGGLLKVSFADAEPTIAKAVTARLADLFVQENTKSRNAIAESSTEFLQHEMDSLKGQLESKELAIAHFKQSHLGQLPEQMDSNMRAIDRLEGEVSAQQEMEKTLSLRLESVDKALREYEDPSSDVSPKRAEKDPRLVKIRELERTLAGFRSMYKETYPDVARVKNELSQLQAMTTDEYVALYIEPESSEPDGPKRVKRKQIDPYKSELIKQREDIVREVDLVHRRQARIAEDIRKYESRIQGTTVHQQELMSIQRDYENLQKNYQSLLEKKLAVGMAGNLEQKHQGTQMRIIEPAGLPSWPEKPNLIIVMFGGLAVGCALGFGSAFGIEMLRRGFVSAEEIEVTLGVPVFATISHFQSAWPGGAKLTAETARRKDRLLALPGFRKEGLLVANGGSSVGRGQVSVGPELVAMWYPRSVVAEQYRVAATRIGLMAGQQESTVIVMSSALMGEGKTSTALNLAHVFARDLNKKTVLVDCDLKRPMVHAYAGMELSVGLSEVLLGEKQFEECLEYHEQLGVWILPAGIIQSGIAALTHVDRLSKLINSLREKFECIVLDAPPLLPVAESLLIVRMADVVAHVIRARTTPRDAVMSALKMVGQERALGVILNGVEEQDSPYSYYSYGNKIYEPHRAQLR</sequence>
<accession>A0A330L880</accession>
<comment type="subcellular location">
    <subcellularLocation>
        <location evidence="1">Cell inner membrane</location>
        <topology evidence="1">Multi-pass membrane protein</topology>
    </subcellularLocation>
</comment>
<feature type="domain" description="AAA" evidence="18">
    <location>
        <begin position="573"/>
        <end position="701"/>
    </location>
</feature>
<comment type="similarity">
    <text evidence="2">Belongs to the CpsD/CapB family.</text>
</comment>
<evidence type="ECO:0000256" key="5">
    <source>
        <dbReference type="ARBA" id="ARBA00022475"/>
    </source>
</evidence>
<dbReference type="InterPro" id="IPR032807">
    <property type="entry name" value="GNVR"/>
</dbReference>
<evidence type="ECO:0000256" key="4">
    <source>
        <dbReference type="ARBA" id="ARBA00011903"/>
    </source>
</evidence>
<evidence type="ECO:0000313" key="21">
    <source>
        <dbReference type="Proteomes" id="UP000248168"/>
    </source>
</evidence>
<dbReference type="PANTHER" id="PTHR32309">
    <property type="entry name" value="TYROSINE-PROTEIN KINASE"/>
    <property type="match status" value="1"/>
</dbReference>
<evidence type="ECO:0000256" key="7">
    <source>
        <dbReference type="ARBA" id="ARBA00022679"/>
    </source>
</evidence>
<evidence type="ECO:0000259" key="19">
    <source>
        <dbReference type="Pfam" id="PF13807"/>
    </source>
</evidence>
<dbReference type="RefSeq" id="WP_121990379.1">
    <property type="nucleotide sequence ID" value="NZ_OUNR01000018.1"/>
</dbReference>
<dbReference type="Pfam" id="PF02706">
    <property type="entry name" value="Wzz"/>
    <property type="match status" value="1"/>
</dbReference>
<evidence type="ECO:0000256" key="1">
    <source>
        <dbReference type="ARBA" id="ARBA00004429"/>
    </source>
</evidence>
<evidence type="ECO:0000256" key="6">
    <source>
        <dbReference type="ARBA" id="ARBA00022519"/>
    </source>
</evidence>
<dbReference type="PANTHER" id="PTHR32309:SF13">
    <property type="entry name" value="FERRIC ENTEROBACTIN TRANSPORT PROTEIN FEPE"/>
    <property type="match status" value="1"/>
</dbReference>
<evidence type="ECO:0000313" key="20">
    <source>
        <dbReference type="EMBL" id="SPP66188.1"/>
    </source>
</evidence>
<dbReference type="Pfam" id="PF13614">
    <property type="entry name" value="AAA_31"/>
    <property type="match status" value="1"/>
</dbReference>
<dbReference type="CDD" id="cd05387">
    <property type="entry name" value="BY-kinase"/>
    <property type="match status" value="1"/>
</dbReference>
<keyword evidence="9" id="KW-0547">Nucleotide-binding</keyword>
<keyword evidence="12 16" id="KW-1133">Transmembrane helix</keyword>
<dbReference type="InterPro" id="IPR027417">
    <property type="entry name" value="P-loop_NTPase"/>
</dbReference>
<comment type="catalytic activity">
    <reaction evidence="15">
        <text>L-tyrosyl-[protein] + ATP = O-phospho-L-tyrosyl-[protein] + ADP + H(+)</text>
        <dbReference type="Rhea" id="RHEA:10596"/>
        <dbReference type="Rhea" id="RHEA-COMP:10136"/>
        <dbReference type="Rhea" id="RHEA-COMP:20101"/>
        <dbReference type="ChEBI" id="CHEBI:15378"/>
        <dbReference type="ChEBI" id="CHEBI:30616"/>
        <dbReference type="ChEBI" id="CHEBI:46858"/>
        <dbReference type="ChEBI" id="CHEBI:61978"/>
        <dbReference type="ChEBI" id="CHEBI:456216"/>
        <dbReference type="EC" id="2.7.10.2"/>
    </reaction>
</comment>
<dbReference type="InterPro" id="IPR050445">
    <property type="entry name" value="Bact_polysacc_biosynth/exp"/>
</dbReference>
<feature type="transmembrane region" description="Helical" evidence="16">
    <location>
        <begin position="440"/>
        <end position="462"/>
    </location>
</feature>
<dbReference type="SUPFAM" id="SSF52540">
    <property type="entry name" value="P-loop containing nucleoside triphosphate hydrolases"/>
    <property type="match status" value="1"/>
</dbReference>
<keyword evidence="5" id="KW-1003">Cell membrane</keyword>
<organism evidence="20 21">
    <name type="scientific">Nitrospira lenta</name>
    <dbReference type="NCBI Taxonomy" id="1436998"/>
    <lineage>
        <taxon>Bacteria</taxon>
        <taxon>Pseudomonadati</taxon>
        <taxon>Nitrospirota</taxon>
        <taxon>Nitrospiria</taxon>
        <taxon>Nitrospirales</taxon>
        <taxon>Nitrospiraceae</taxon>
        <taxon>Nitrospira</taxon>
    </lineage>
</organism>
<dbReference type="Proteomes" id="UP000248168">
    <property type="component" value="Unassembled WGS sequence"/>
</dbReference>
<keyword evidence="13 16" id="KW-0472">Membrane</keyword>
<evidence type="ECO:0000256" key="16">
    <source>
        <dbReference type="SAM" id="Phobius"/>
    </source>
</evidence>
<dbReference type="InParanoid" id="A0A330L880"/>
<keyword evidence="14" id="KW-0829">Tyrosine-protein kinase</keyword>
<dbReference type="InterPro" id="IPR003856">
    <property type="entry name" value="LPS_length_determ_N"/>
</dbReference>
<feature type="transmembrane region" description="Helical" evidence="16">
    <location>
        <begin position="20"/>
        <end position="40"/>
    </location>
</feature>
<evidence type="ECO:0000256" key="14">
    <source>
        <dbReference type="ARBA" id="ARBA00023137"/>
    </source>
</evidence>
<dbReference type="EC" id="2.7.10.2" evidence="4"/>
<evidence type="ECO:0000256" key="2">
    <source>
        <dbReference type="ARBA" id="ARBA00007316"/>
    </source>
</evidence>
<dbReference type="EMBL" id="OUNR01000018">
    <property type="protein sequence ID" value="SPP66188.1"/>
    <property type="molecule type" value="Genomic_DNA"/>
</dbReference>
<dbReference type="OrthoDB" id="9758283at2"/>
<dbReference type="AlphaFoldDB" id="A0A330L880"/>
<keyword evidence="10" id="KW-0418">Kinase</keyword>
<keyword evidence="7" id="KW-0808">Transferase</keyword>
<dbReference type="Pfam" id="PF13807">
    <property type="entry name" value="GNVR"/>
    <property type="match status" value="1"/>
</dbReference>
<keyword evidence="11" id="KW-0067">ATP-binding</keyword>
<dbReference type="GO" id="GO:0005886">
    <property type="term" value="C:plasma membrane"/>
    <property type="evidence" value="ECO:0007669"/>
    <property type="project" value="UniProtKB-SubCell"/>
</dbReference>
<dbReference type="InterPro" id="IPR005702">
    <property type="entry name" value="Wzc-like_C"/>
</dbReference>
<evidence type="ECO:0000256" key="9">
    <source>
        <dbReference type="ARBA" id="ARBA00022741"/>
    </source>
</evidence>
<evidence type="ECO:0000256" key="8">
    <source>
        <dbReference type="ARBA" id="ARBA00022692"/>
    </source>
</evidence>
<evidence type="ECO:0000259" key="17">
    <source>
        <dbReference type="Pfam" id="PF02706"/>
    </source>
</evidence>
<name>A0A330L880_9BACT</name>
<comment type="similarity">
    <text evidence="3">Belongs to the etk/wzc family.</text>
</comment>
<evidence type="ECO:0000256" key="12">
    <source>
        <dbReference type="ARBA" id="ARBA00022989"/>
    </source>
</evidence>
<feature type="domain" description="Tyrosine-protein kinase G-rich" evidence="19">
    <location>
        <begin position="381"/>
        <end position="460"/>
    </location>
</feature>
<evidence type="ECO:0000256" key="3">
    <source>
        <dbReference type="ARBA" id="ARBA00008883"/>
    </source>
</evidence>
<reference evidence="21" key="1">
    <citation type="submission" date="2018-04" db="EMBL/GenBank/DDBJ databases">
        <authorList>
            <person name="Lucker S."/>
            <person name="Sakoula D."/>
        </authorList>
    </citation>
    <scope>NUCLEOTIDE SEQUENCE [LARGE SCALE GENOMIC DNA]</scope>
</reference>
<keyword evidence="6" id="KW-0997">Cell inner membrane</keyword>
<dbReference type="Gene3D" id="3.40.50.300">
    <property type="entry name" value="P-loop containing nucleotide triphosphate hydrolases"/>
    <property type="match status" value="1"/>
</dbReference>
<evidence type="ECO:0000256" key="10">
    <source>
        <dbReference type="ARBA" id="ARBA00022777"/>
    </source>
</evidence>
<dbReference type="GO" id="GO:0004713">
    <property type="term" value="F:protein tyrosine kinase activity"/>
    <property type="evidence" value="ECO:0007669"/>
    <property type="project" value="TreeGrafter"/>
</dbReference>
<dbReference type="InterPro" id="IPR025669">
    <property type="entry name" value="AAA_dom"/>
</dbReference>